<keyword evidence="2" id="KW-1185">Reference proteome</keyword>
<organism evidence="1 2">
    <name type="scientific">Papaver somniferum</name>
    <name type="common">Opium poppy</name>
    <dbReference type="NCBI Taxonomy" id="3469"/>
    <lineage>
        <taxon>Eukaryota</taxon>
        <taxon>Viridiplantae</taxon>
        <taxon>Streptophyta</taxon>
        <taxon>Embryophyta</taxon>
        <taxon>Tracheophyta</taxon>
        <taxon>Spermatophyta</taxon>
        <taxon>Magnoliopsida</taxon>
        <taxon>Ranunculales</taxon>
        <taxon>Papaveraceae</taxon>
        <taxon>Papaveroideae</taxon>
        <taxon>Papaver</taxon>
    </lineage>
</organism>
<dbReference type="AlphaFoldDB" id="A0A4Y7JDP4"/>
<dbReference type="EMBL" id="CM010718">
    <property type="protein sequence ID" value="RZC58172.1"/>
    <property type="molecule type" value="Genomic_DNA"/>
</dbReference>
<dbReference type="Gramene" id="RZC58172">
    <property type="protein sequence ID" value="RZC58172"/>
    <property type="gene ID" value="C5167_005474"/>
</dbReference>
<evidence type="ECO:0000313" key="1">
    <source>
        <dbReference type="EMBL" id="RZC58172.1"/>
    </source>
</evidence>
<gene>
    <name evidence="1" type="ORF">C5167_005474</name>
</gene>
<dbReference type="Proteomes" id="UP000316621">
    <property type="component" value="Chromosome 4"/>
</dbReference>
<proteinExistence type="predicted"/>
<protein>
    <submittedName>
        <fullName evidence="1">Uncharacterized protein</fullName>
    </submittedName>
</protein>
<accession>A0A4Y7JDP4</accession>
<sequence length="73" mass="8158">MDLAGSEFLETLIADMLPTTDDFCMHKDEPDWDTPTGEVVFVGDAIEDIRQGNTVAPIARNWVWSGMIKLSMI</sequence>
<reference evidence="1 2" key="1">
    <citation type="journal article" date="2018" name="Science">
        <title>The opium poppy genome and morphinan production.</title>
        <authorList>
            <person name="Guo L."/>
            <person name="Winzer T."/>
            <person name="Yang X."/>
            <person name="Li Y."/>
            <person name="Ning Z."/>
            <person name="He Z."/>
            <person name="Teodor R."/>
            <person name="Lu Y."/>
            <person name="Bowser T.A."/>
            <person name="Graham I.A."/>
            <person name="Ye K."/>
        </authorList>
    </citation>
    <scope>NUCLEOTIDE SEQUENCE [LARGE SCALE GENOMIC DNA]</scope>
    <source>
        <strain evidence="2">cv. HN1</strain>
        <tissue evidence="1">Leaves</tissue>
    </source>
</reference>
<name>A0A4Y7JDP4_PAPSO</name>
<evidence type="ECO:0000313" key="2">
    <source>
        <dbReference type="Proteomes" id="UP000316621"/>
    </source>
</evidence>